<reference evidence="7 8" key="1">
    <citation type="submission" date="2023-08" db="EMBL/GenBank/DDBJ databases">
        <title>Black Yeasts Isolated from many extreme environments.</title>
        <authorList>
            <person name="Coleine C."/>
            <person name="Stajich J.E."/>
            <person name="Selbmann L."/>
        </authorList>
    </citation>
    <scope>NUCLEOTIDE SEQUENCE [LARGE SCALE GENOMIC DNA]</scope>
    <source>
        <strain evidence="7 8">CCFEE 5792</strain>
    </source>
</reference>
<evidence type="ECO:0000256" key="5">
    <source>
        <dbReference type="SAM" id="MobiDB-lite"/>
    </source>
</evidence>
<comment type="cofactor">
    <cofactor evidence="1">
        <name>Zn(2+)</name>
        <dbReference type="ChEBI" id="CHEBI:29105"/>
    </cofactor>
</comment>
<accession>A0AAV9NHD5</accession>
<sequence>MDFDLIIKNATIVTATEILRPGLSIGIKSGVISAIALSLPISTAAGSKTQVIDAEGAYVTPGGVDSHVHLHQDNAPSGDKWLSGSRSALAGGNTTILAFATQKRDDVSLMPVVEEYHRRARDQSYIDYGFHLILTKPSESILQHELPLMVKQEGISSVKLYMTYPAMKLGDGEMLNVLMRTRELGMTTMIHAENSDMIDMITTRLLSSSHLAPAYHAIARPQIAETEATYRAIALSTLTDTPILIVHMSSPVAIAHARKAQSKLLLPVHAETCPHYLYLLSEKLAATSISITGTSVTSAPTAQDEEPGNDDLHEKHTHHDPDDHWAGASHVCAPPLRHSDADLQAVWDGVHNGTITVISSDHAPSRYNSALGKKKPVVEAQRAAAAAGIAATIGSDLPGVSASPLNPITPGPNFAQIPNGLPGLETRLPLLFDAATRPPSTSSPVQRSLSLPKFVELTSTNPARLYGLGGRKGSIAPGYDADLVIWYPAAHADAATTIENRMLHHSIDYTPFEGVEVANWPRYVFLRGHITWNRDVELRDGLGKGLVGRPGDGVFLKRGKGEVLVGRTGQTPAGMKDGERKAWMH</sequence>
<feature type="region of interest" description="Disordered" evidence="5">
    <location>
        <begin position="566"/>
        <end position="585"/>
    </location>
</feature>
<name>A0AAV9NHD5_9EURO</name>
<organism evidence="7 8">
    <name type="scientific">Exophiala bonariae</name>
    <dbReference type="NCBI Taxonomy" id="1690606"/>
    <lineage>
        <taxon>Eukaryota</taxon>
        <taxon>Fungi</taxon>
        <taxon>Dikarya</taxon>
        <taxon>Ascomycota</taxon>
        <taxon>Pezizomycotina</taxon>
        <taxon>Eurotiomycetes</taxon>
        <taxon>Chaetothyriomycetidae</taxon>
        <taxon>Chaetothyriales</taxon>
        <taxon>Herpotrichiellaceae</taxon>
        <taxon>Exophiala</taxon>
    </lineage>
</organism>
<dbReference type="InterPro" id="IPR050378">
    <property type="entry name" value="Metallo-dep_Hydrolases_sf"/>
</dbReference>
<gene>
    <name evidence="7" type="ORF">LTR84_010788</name>
</gene>
<evidence type="ECO:0000256" key="3">
    <source>
        <dbReference type="ARBA" id="ARBA00036696"/>
    </source>
</evidence>
<dbReference type="EMBL" id="JAVRRD010000005">
    <property type="protein sequence ID" value="KAK5058525.1"/>
    <property type="molecule type" value="Genomic_DNA"/>
</dbReference>
<keyword evidence="8" id="KW-1185">Reference proteome</keyword>
<dbReference type="Gene3D" id="3.20.20.140">
    <property type="entry name" value="Metal-dependent hydrolases"/>
    <property type="match status" value="2"/>
</dbReference>
<dbReference type="EC" id="3.5.2.2" evidence="4"/>
<dbReference type="AlphaFoldDB" id="A0AAV9NHD5"/>
<comment type="similarity">
    <text evidence="2">Belongs to the metallo-dependent hydrolases superfamily. Hydantoinase/dihydropyrimidinase family.</text>
</comment>
<evidence type="ECO:0000256" key="4">
    <source>
        <dbReference type="ARBA" id="ARBA00039113"/>
    </source>
</evidence>
<evidence type="ECO:0000256" key="2">
    <source>
        <dbReference type="ARBA" id="ARBA00008829"/>
    </source>
</evidence>
<dbReference type="RefSeq" id="XP_064709048.1">
    <property type="nucleotide sequence ID" value="XM_064854322.1"/>
</dbReference>
<proteinExistence type="inferred from homology"/>
<evidence type="ECO:0000259" key="6">
    <source>
        <dbReference type="Pfam" id="PF01979"/>
    </source>
</evidence>
<evidence type="ECO:0000313" key="8">
    <source>
        <dbReference type="Proteomes" id="UP001358417"/>
    </source>
</evidence>
<feature type="compositionally biased region" description="Basic and acidic residues" evidence="5">
    <location>
        <begin position="576"/>
        <end position="585"/>
    </location>
</feature>
<dbReference type="SUPFAM" id="SSF51338">
    <property type="entry name" value="Composite domain of metallo-dependent hydrolases"/>
    <property type="match status" value="1"/>
</dbReference>
<feature type="compositionally biased region" description="Basic and acidic residues" evidence="5">
    <location>
        <begin position="310"/>
        <end position="325"/>
    </location>
</feature>
<dbReference type="SUPFAM" id="SSF51556">
    <property type="entry name" value="Metallo-dependent hydrolases"/>
    <property type="match status" value="1"/>
</dbReference>
<feature type="domain" description="Amidohydrolase-related" evidence="6">
    <location>
        <begin position="58"/>
        <end position="530"/>
    </location>
</feature>
<comment type="catalytic activity">
    <reaction evidence="3">
        <text>5,6-dihydrouracil + H2O = 3-(carbamoylamino)propanoate + H(+)</text>
        <dbReference type="Rhea" id="RHEA:16121"/>
        <dbReference type="ChEBI" id="CHEBI:11892"/>
        <dbReference type="ChEBI" id="CHEBI:15377"/>
        <dbReference type="ChEBI" id="CHEBI:15378"/>
        <dbReference type="ChEBI" id="CHEBI:15901"/>
        <dbReference type="EC" id="3.5.2.2"/>
    </reaction>
</comment>
<dbReference type="FunFam" id="3.20.20.140:FF:000174">
    <property type="entry name" value="Dihydropyrimidinase-related protein 2"/>
    <property type="match status" value="1"/>
</dbReference>
<dbReference type="PANTHER" id="PTHR11647:SF1">
    <property type="entry name" value="COLLAPSIN RESPONSE MEDIATOR PROTEIN"/>
    <property type="match status" value="1"/>
</dbReference>
<evidence type="ECO:0000256" key="1">
    <source>
        <dbReference type="ARBA" id="ARBA00001947"/>
    </source>
</evidence>
<dbReference type="InterPro" id="IPR006680">
    <property type="entry name" value="Amidohydro-rel"/>
</dbReference>
<dbReference type="PANTHER" id="PTHR11647">
    <property type="entry name" value="HYDRANTOINASE/DIHYDROPYRIMIDINASE FAMILY MEMBER"/>
    <property type="match status" value="1"/>
</dbReference>
<dbReference type="InterPro" id="IPR032466">
    <property type="entry name" value="Metal_Hydrolase"/>
</dbReference>
<evidence type="ECO:0000313" key="7">
    <source>
        <dbReference type="EMBL" id="KAK5058525.1"/>
    </source>
</evidence>
<dbReference type="Pfam" id="PF01979">
    <property type="entry name" value="Amidohydro_1"/>
    <property type="match status" value="1"/>
</dbReference>
<dbReference type="GeneID" id="89978943"/>
<dbReference type="Proteomes" id="UP001358417">
    <property type="component" value="Unassembled WGS sequence"/>
</dbReference>
<dbReference type="GO" id="GO:0004157">
    <property type="term" value="F:dihydropyrimidinase activity"/>
    <property type="evidence" value="ECO:0007669"/>
    <property type="project" value="UniProtKB-EC"/>
</dbReference>
<comment type="caution">
    <text evidence="7">The sequence shown here is derived from an EMBL/GenBank/DDBJ whole genome shotgun (WGS) entry which is preliminary data.</text>
</comment>
<dbReference type="InterPro" id="IPR011059">
    <property type="entry name" value="Metal-dep_hydrolase_composite"/>
</dbReference>
<feature type="region of interest" description="Disordered" evidence="5">
    <location>
        <begin position="296"/>
        <end position="327"/>
    </location>
</feature>
<protein>
    <recommendedName>
        <fullName evidence="4">dihydropyrimidinase</fullName>
        <ecNumber evidence="4">3.5.2.2</ecNumber>
    </recommendedName>
</protein>